<proteinExistence type="inferred from homology"/>
<dbReference type="PANTHER" id="PTHR11690:SF248">
    <property type="entry name" value="PICKPOCKET 17, ISOFORM A"/>
    <property type="match status" value="1"/>
</dbReference>
<keyword evidence="10 12" id="KW-0739">Sodium transport</keyword>
<comment type="similarity">
    <text evidence="2 12">Belongs to the amiloride-sensitive sodium channel (TC 1.A.6) family.</text>
</comment>
<gene>
    <name evidence="14" type="ORF">NPIL_527911</name>
</gene>
<dbReference type="GO" id="GO:0015280">
    <property type="term" value="F:ligand-gated sodium channel activity"/>
    <property type="evidence" value="ECO:0007669"/>
    <property type="project" value="TreeGrafter"/>
</dbReference>
<evidence type="ECO:0000256" key="6">
    <source>
        <dbReference type="ARBA" id="ARBA00022989"/>
    </source>
</evidence>
<comment type="caution">
    <text evidence="14">The sequence shown here is derived from an EMBL/GenBank/DDBJ whole genome shotgun (WGS) entry which is preliminary data.</text>
</comment>
<evidence type="ECO:0000256" key="2">
    <source>
        <dbReference type="ARBA" id="ARBA00007193"/>
    </source>
</evidence>
<evidence type="ECO:0000313" key="15">
    <source>
        <dbReference type="Proteomes" id="UP000887013"/>
    </source>
</evidence>
<evidence type="ECO:0000256" key="12">
    <source>
        <dbReference type="RuleBase" id="RU000679"/>
    </source>
</evidence>
<dbReference type="Proteomes" id="UP000887013">
    <property type="component" value="Unassembled WGS sequence"/>
</dbReference>
<evidence type="ECO:0000256" key="13">
    <source>
        <dbReference type="SAM" id="Phobius"/>
    </source>
</evidence>
<keyword evidence="7" id="KW-0915">Sodium</keyword>
<dbReference type="PANTHER" id="PTHR11690">
    <property type="entry name" value="AMILORIDE-SENSITIVE SODIUM CHANNEL-RELATED"/>
    <property type="match status" value="1"/>
</dbReference>
<evidence type="ECO:0000256" key="10">
    <source>
        <dbReference type="ARBA" id="ARBA00023201"/>
    </source>
</evidence>
<keyword evidence="11 12" id="KW-0407">Ion channel</keyword>
<evidence type="ECO:0000256" key="11">
    <source>
        <dbReference type="ARBA" id="ARBA00023303"/>
    </source>
</evidence>
<dbReference type="EMBL" id="BMAW01049871">
    <property type="protein sequence ID" value="GFS72879.1"/>
    <property type="molecule type" value="Genomic_DNA"/>
</dbReference>
<dbReference type="GO" id="GO:0005886">
    <property type="term" value="C:plasma membrane"/>
    <property type="evidence" value="ECO:0007669"/>
    <property type="project" value="TreeGrafter"/>
</dbReference>
<protein>
    <submittedName>
        <fullName evidence="14">Uncharacterized protein</fullName>
    </submittedName>
</protein>
<accession>A0A8X6T4I1</accession>
<dbReference type="Pfam" id="PF00858">
    <property type="entry name" value="ASC"/>
    <property type="match status" value="1"/>
</dbReference>
<evidence type="ECO:0000256" key="7">
    <source>
        <dbReference type="ARBA" id="ARBA00023053"/>
    </source>
</evidence>
<name>A0A8X6T4I1_NEPPI</name>
<evidence type="ECO:0000256" key="3">
    <source>
        <dbReference type="ARBA" id="ARBA00022448"/>
    </source>
</evidence>
<keyword evidence="6 13" id="KW-1133">Transmembrane helix</keyword>
<dbReference type="OrthoDB" id="6423739at2759"/>
<evidence type="ECO:0000256" key="1">
    <source>
        <dbReference type="ARBA" id="ARBA00004141"/>
    </source>
</evidence>
<evidence type="ECO:0000256" key="8">
    <source>
        <dbReference type="ARBA" id="ARBA00023065"/>
    </source>
</evidence>
<keyword evidence="5 12" id="KW-0812">Transmembrane</keyword>
<evidence type="ECO:0000256" key="5">
    <source>
        <dbReference type="ARBA" id="ARBA00022692"/>
    </source>
</evidence>
<keyword evidence="8 12" id="KW-0406">Ion transport</keyword>
<keyword evidence="15" id="KW-1185">Reference proteome</keyword>
<evidence type="ECO:0000256" key="9">
    <source>
        <dbReference type="ARBA" id="ARBA00023136"/>
    </source>
</evidence>
<feature type="transmembrane region" description="Helical" evidence="13">
    <location>
        <begin position="32"/>
        <end position="52"/>
    </location>
</feature>
<evidence type="ECO:0000256" key="4">
    <source>
        <dbReference type="ARBA" id="ARBA00022461"/>
    </source>
</evidence>
<comment type="subcellular location">
    <subcellularLocation>
        <location evidence="1">Membrane</location>
        <topology evidence="1">Multi-pass membrane protein</topology>
    </subcellularLocation>
</comment>
<dbReference type="AlphaFoldDB" id="A0A8X6T4I1"/>
<dbReference type="InterPro" id="IPR001873">
    <property type="entry name" value="ENaC"/>
</dbReference>
<evidence type="ECO:0000313" key="14">
    <source>
        <dbReference type="EMBL" id="GFS72879.1"/>
    </source>
</evidence>
<sequence length="173" mass="19843">MSSRSTPGGHPTSRIKLIMSESSKRNICKRHFTWKLLKCTVFIVCVACFSWQSANFFELYFTYPTATNIDLTYPEYLIRPAVTFCNNNPVKREIFCNKYPHLCQKPNNLTEFCEQHPYFCEGDTSKLVAGISANLLFPNGVTTQEQVFVAQECLRFDGPIFCFCGLRSTSQYP</sequence>
<organism evidence="14 15">
    <name type="scientific">Nephila pilipes</name>
    <name type="common">Giant wood spider</name>
    <name type="synonym">Nephila maculata</name>
    <dbReference type="NCBI Taxonomy" id="299642"/>
    <lineage>
        <taxon>Eukaryota</taxon>
        <taxon>Metazoa</taxon>
        <taxon>Ecdysozoa</taxon>
        <taxon>Arthropoda</taxon>
        <taxon>Chelicerata</taxon>
        <taxon>Arachnida</taxon>
        <taxon>Araneae</taxon>
        <taxon>Araneomorphae</taxon>
        <taxon>Entelegynae</taxon>
        <taxon>Araneoidea</taxon>
        <taxon>Nephilidae</taxon>
        <taxon>Nephila</taxon>
    </lineage>
</organism>
<reference evidence="14" key="1">
    <citation type="submission" date="2020-08" db="EMBL/GenBank/DDBJ databases">
        <title>Multicomponent nature underlies the extraordinary mechanical properties of spider dragline silk.</title>
        <authorList>
            <person name="Kono N."/>
            <person name="Nakamura H."/>
            <person name="Mori M."/>
            <person name="Yoshida Y."/>
            <person name="Ohtoshi R."/>
            <person name="Malay A.D."/>
            <person name="Moran D.A.P."/>
            <person name="Tomita M."/>
            <person name="Numata K."/>
            <person name="Arakawa K."/>
        </authorList>
    </citation>
    <scope>NUCLEOTIDE SEQUENCE</scope>
</reference>
<keyword evidence="9 13" id="KW-0472">Membrane</keyword>
<keyword evidence="3 12" id="KW-0813">Transport</keyword>
<keyword evidence="4 12" id="KW-0894">Sodium channel</keyword>